<dbReference type="PROSITE" id="PS50011">
    <property type="entry name" value="PROTEIN_KINASE_DOM"/>
    <property type="match status" value="1"/>
</dbReference>
<comment type="caution">
    <text evidence="5">The sequence shown here is derived from an EMBL/GenBank/DDBJ whole genome shotgun (WGS) entry which is preliminary data.</text>
</comment>
<gene>
    <name evidence="5" type="ORF">ACFL27_24815</name>
</gene>
<dbReference type="InterPro" id="IPR025662">
    <property type="entry name" value="Sigma_54_int_dom_ATP-bd_1"/>
</dbReference>
<dbReference type="PROSITE" id="PS00108">
    <property type="entry name" value="PROTEIN_KINASE_ST"/>
    <property type="match status" value="1"/>
</dbReference>
<dbReference type="InterPro" id="IPR008271">
    <property type="entry name" value="Ser/Thr_kinase_AS"/>
</dbReference>
<feature type="non-terminal residue" evidence="5">
    <location>
        <position position="1"/>
    </location>
</feature>
<dbReference type="PANTHER" id="PTHR16305:SF28">
    <property type="entry name" value="GUANYLATE CYCLASE DOMAIN-CONTAINING PROTEIN"/>
    <property type="match status" value="1"/>
</dbReference>
<evidence type="ECO:0000256" key="1">
    <source>
        <dbReference type="ARBA" id="ARBA00022741"/>
    </source>
</evidence>
<evidence type="ECO:0000256" key="3">
    <source>
        <dbReference type="PROSITE-ProRule" id="PRU10141"/>
    </source>
</evidence>
<evidence type="ECO:0000259" key="4">
    <source>
        <dbReference type="PROSITE" id="PS50011"/>
    </source>
</evidence>
<evidence type="ECO:0000256" key="2">
    <source>
        <dbReference type="ARBA" id="ARBA00022840"/>
    </source>
</evidence>
<dbReference type="PROSITE" id="PS00675">
    <property type="entry name" value="SIGMA54_INTERACT_1"/>
    <property type="match status" value="1"/>
</dbReference>
<name>A0ABV6Z4Q9_UNCC1</name>
<evidence type="ECO:0000313" key="5">
    <source>
        <dbReference type="EMBL" id="MFC1853432.1"/>
    </source>
</evidence>
<accession>A0ABV6Z4Q9</accession>
<dbReference type="InterPro" id="IPR000719">
    <property type="entry name" value="Prot_kinase_dom"/>
</dbReference>
<dbReference type="SMART" id="SM00220">
    <property type="entry name" value="S_TKc"/>
    <property type="match status" value="1"/>
</dbReference>
<dbReference type="Gene3D" id="3.40.50.300">
    <property type="entry name" value="P-loop containing nucleotide triphosphate hydrolases"/>
    <property type="match status" value="1"/>
</dbReference>
<dbReference type="SUPFAM" id="SSF52540">
    <property type="entry name" value="P-loop containing nucleoside triphosphate hydrolases"/>
    <property type="match status" value="1"/>
</dbReference>
<dbReference type="InterPro" id="IPR011990">
    <property type="entry name" value="TPR-like_helical_dom_sf"/>
</dbReference>
<dbReference type="SUPFAM" id="SSF56112">
    <property type="entry name" value="Protein kinase-like (PK-like)"/>
    <property type="match status" value="1"/>
</dbReference>
<protein>
    <submittedName>
        <fullName evidence="5">Tetratricopeptide repeat protein</fullName>
    </submittedName>
</protein>
<feature type="domain" description="Protein kinase" evidence="4">
    <location>
        <begin position="11"/>
        <end position="346"/>
    </location>
</feature>
<dbReference type="Gene3D" id="1.10.510.10">
    <property type="entry name" value="Transferase(Phosphotransferase) domain 1"/>
    <property type="match status" value="2"/>
</dbReference>
<keyword evidence="1 3" id="KW-0547">Nucleotide-binding</keyword>
<dbReference type="Pfam" id="PF13424">
    <property type="entry name" value="TPR_12"/>
    <property type="match status" value="3"/>
</dbReference>
<dbReference type="Gene3D" id="1.25.40.10">
    <property type="entry name" value="Tetratricopeptide repeat domain"/>
    <property type="match status" value="2"/>
</dbReference>
<dbReference type="PANTHER" id="PTHR16305">
    <property type="entry name" value="TESTICULAR SOLUBLE ADENYLYL CYCLASE"/>
    <property type="match status" value="1"/>
</dbReference>
<organism evidence="5 6">
    <name type="scientific">candidate division CSSED10-310 bacterium</name>
    <dbReference type="NCBI Taxonomy" id="2855610"/>
    <lineage>
        <taxon>Bacteria</taxon>
        <taxon>Bacteria division CSSED10-310</taxon>
    </lineage>
</organism>
<dbReference type="InterPro" id="IPR027417">
    <property type="entry name" value="P-loop_NTPase"/>
</dbReference>
<dbReference type="SMART" id="SM00028">
    <property type="entry name" value="TPR"/>
    <property type="match status" value="6"/>
</dbReference>
<proteinExistence type="predicted"/>
<dbReference type="InterPro" id="IPR011009">
    <property type="entry name" value="Kinase-like_dom_sf"/>
</dbReference>
<dbReference type="InterPro" id="IPR019734">
    <property type="entry name" value="TPR_rpt"/>
</dbReference>
<keyword evidence="2 3" id="KW-0067">ATP-binding</keyword>
<sequence length="1232" mass="138012">MDNQPTVIGPYRIIEPLGHGGMGIVYRAKDLRTGELVALKTVRVVKKGMLRSIRQEIRALARIHHPGIVRIIDEGIQSGLPWYAMELLDGVTLRRFRTHLIEGSESENIEESERQARHRQESAAATETASYGWWTWTLHYGDTSNNVDNRADAAMLPAEGLGNRSLQRVSRRSSVSREYLITVLTLLRRLCAPLSYLHGEGIVHRDLKPDNIIIRSNGMPVLVDFGLMYQFTGEVSRESLTVEGGSSGTVIYMAPEQIRGDFIDARADLYALGCILYELLTGLPPFGGTSHSMILRAHLYESPARLSESITGVPAEVDELLSRLLAKDANNRLGYADDLAVVLARLGAEDGLAAKGPSPRAYLYKPTLVGRKPHLQQLMECLDQLQAGTGSIVLIRGESGVGKTRLAMELGHEASQRRILVLAGQCMETGGRPLEVLLKPLQAIADLCLVRGQKESDRLLGRRGKVLALYQPAIGALPGSQKYPEPAELPAEAARLRLFNYLIETGAALAVSEPVLLILDDLQWADELTLGFLTHILRIGPLTNLPLLILGTYRPEEMMKDLETVTASPLIEEVNLERMDEEEIAAMVGDMLSLSPQLAAFRRFLARYSEGNPFFVAEYLRTAVEEALLKRDELGNWHIVKSDGQSPTVTDFEALPLPGSLQDLVDRRLQGLPHKARHVVDGAAVIGREISFSLLLQVTDLQETELLDINEELVRRQVFEQNELGIIRFSHDKIRKVAYDRIDEELRPSLHQAVAKGIERYIEADRAEFLADLGWHWENASDFSRAKKYYRAAARRASKQHALMEAERLYRAYLKLTAEPCPESISVRNDLGHNVLQLLGRNIEAIQEHKQAIEEAKRLTDRRGLAENIHSLGTVLCRTGQFEEPRSLFEQALAIALEIGDRLQAGQILLNLANLNKDQGRIEEALAFYDQALEAAREIRSQTLEGKVLGSLAVLNTERGQIAESRLLYEKALAIARQSDDRRREGITLGNLACLNHNQGWTEQAKTLYEQSRDIAQEVGDRRSEMIALSNLAALHSDMDLDEKAQEQFEQSLTIAREVADRFREGIILSNLANLLHNQGRVPEALQLYEQALIIHREVGNYRFEGVSLCDMASLIRRSSPSLAAAHEKLNQAEKIFRKVEDRLCLAFTLCELGHISLARADSAQPWLQQAEKICEQLGVDPESKLIQALRHLQRAQQAFDLNEKERLYKGELCEDLPPKLKLWLEQNKKLP</sequence>
<dbReference type="PROSITE" id="PS00107">
    <property type="entry name" value="PROTEIN_KINASE_ATP"/>
    <property type="match status" value="1"/>
</dbReference>
<feature type="binding site" evidence="3">
    <location>
        <position position="47"/>
    </location>
    <ligand>
        <name>ATP</name>
        <dbReference type="ChEBI" id="CHEBI:30616"/>
    </ligand>
</feature>
<dbReference type="SUPFAM" id="SSF48452">
    <property type="entry name" value="TPR-like"/>
    <property type="match status" value="2"/>
</dbReference>
<dbReference type="Pfam" id="PF13374">
    <property type="entry name" value="TPR_10"/>
    <property type="match status" value="1"/>
</dbReference>
<evidence type="ECO:0000313" key="6">
    <source>
        <dbReference type="Proteomes" id="UP001594351"/>
    </source>
</evidence>
<dbReference type="InterPro" id="IPR041664">
    <property type="entry name" value="AAA_16"/>
</dbReference>
<dbReference type="InterPro" id="IPR017441">
    <property type="entry name" value="Protein_kinase_ATP_BS"/>
</dbReference>
<dbReference type="EMBL" id="JBHPBY010000500">
    <property type="protein sequence ID" value="MFC1853432.1"/>
    <property type="molecule type" value="Genomic_DNA"/>
</dbReference>
<dbReference type="CDD" id="cd14014">
    <property type="entry name" value="STKc_PknB_like"/>
    <property type="match status" value="1"/>
</dbReference>
<dbReference type="Pfam" id="PF13191">
    <property type="entry name" value="AAA_16"/>
    <property type="match status" value="1"/>
</dbReference>
<keyword evidence="6" id="KW-1185">Reference proteome</keyword>
<reference evidence="5 6" key="1">
    <citation type="submission" date="2024-09" db="EMBL/GenBank/DDBJ databases">
        <title>Laminarin stimulates single cell rates of sulfate reduction while oxygen inhibits transcriptomic activity in coastal marine sediment.</title>
        <authorList>
            <person name="Lindsay M."/>
            <person name="Orcutt B."/>
            <person name="Emerson D."/>
            <person name="Stepanauskas R."/>
            <person name="D'Angelo T."/>
        </authorList>
    </citation>
    <scope>NUCLEOTIDE SEQUENCE [LARGE SCALE GENOMIC DNA]</scope>
    <source>
        <strain evidence="5">SAG AM-311-K15</strain>
    </source>
</reference>
<dbReference type="Proteomes" id="UP001594351">
    <property type="component" value="Unassembled WGS sequence"/>
</dbReference>
<dbReference type="Pfam" id="PF00069">
    <property type="entry name" value="Pkinase"/>
    <property type="match status" value="2"/>
</dbReference>